<dbReference type="GO" id="GO:0006412">
    <property type="term" value="P:translation"/>
    <property type="evidence" value="ECO:0007669"/>
    <property type="project" value="InterPro"/>
</dbReference>
<evidence type="ECO:0000256" key="4">
    <source>
        <dbReference type="ARBA" id="ARBA00023128"/>
    </source>
</evidence>
<dbReference type="OrthoDB" id="5835618at2759"/>
<gene>
    <name evidence="9" type="ORF">PHAECO_LOCUS8028</name>
</gene>
<evidence type="ECO:0000256" key="7">
    <source>
        <dbReference type="ARBA" id="ARBA00039442"/>
    </source>
</evidence>
<dbReference type="InterPro" id="IPR052482">
    <property type="entry name" value="mtLSU_mL37"/>
</dbReference>
<keyword evidence="3" id="KW-0689">Ribosomal protein</keyword>
<proteinExistence type="inferred from homology"/>
<evidence type="ECO:0000313" key="9">
    <source>
        <dbReference type="EMBL" id="CAH1162951.1"/>
    </source>
</evidence>
<evidence type="ECO:0000313" key="10">
    <source>
        <dbReference type="Proteomes" id="UP001153737"/>
    </source>
</evidence>
<protein>
    <recommendedName>
        <fullName evidence="7">Large ribosomal subunit protein mL37</fullName>
    </recommendedName>
    <alternativeName>
        <fullName evidence="8">39S ribosomal protein L37, mitochondrial</fullName>
    </alternativeName>
</protein>
<dbReference type="Proteomes" id="UP001153737">
    <property type="component" value="Chromosome 4"/>
</dbReference>
<dbReference type="Pfam" id="PF07147">
    <property type="entry name" value="PDCD9"/>
    <property type="match status" value="1"/>
</dbReference>
<comment type="subcellular location">
    <subcellularLocation>
        <location evidence="1">Mitochondrion</location>
    </subcellularLocation>
</comment>
<dbReference type="PANTHER" id="PTHR15889">
    <property type="entry name" value="MITOCHONDRIAL RIBOSOMAL PROTEIN L37"/>
    <property type="match status" value="1"/>
</dbReference>
<organism evidence="9 10">
    <name type="scientific">Phaedon cochleariae</name>
    <name type="common">Mustard beetle</name>
    <dbReference type="NCBI Taxonomy" id="80249"/>
    <lineage>
        <taxon>Eukaryota</taxon>
        <taxon>Metazoa</taxon>
        <taxon>Ecdysozoa</taxon>
        <taxon>Arthropoda</taxon>
        <taxon>Hexapoda</taxon>
        <taxon>Insecta</taxon>
        <taxon>Pterygota</taxon>
        <taxon>Neoptera</taxon>
        <taxon>Endopterygota</taxon>
        <taxon>Coleoptera</taxon>
        <taxon>Polyphaga</taxon>
        <taxon>Cucujiformia</taxon>
        <taxon>Chrysomeloidea</taxon>
        <taxon>Chrysomelidae</taxon>
        <taxon>Chrysomelinae</taxon>
        <taxon>Chrysomelini</taxon>
        <taxon>Phaedon</taxon>
    </lineage>
</organism>
<keyword evidence="4" id="KW-0496">Mitochondrion</keyword>
<evidence type="ECO:0000256" key="3">
    <source>
        <dbReference type="ARBA" id="ARBA00022980"/>
    </source>
</evidence>
<dbReference type="AlphaFoldDB" id="A0A9P0GVF7"/>
<sequence>MRKTPILLRQHIGWHFTKHWVVQGKRKPLDTGAEEILKQKGIPVYKPEELFREKREFQKVEVVGYMDKPVALDNTHPDWHDRTLLSFKDNNVLLEGLSQAQIITKSVEIKKGLPDSIELRELTKDDREAAERLTLNSQLLDAEQKKLPKIKDPARPAWNFPRTYGITQSRRNKRITSKLLSHIESTSDRRLTKERHIFENLPFSFSFERSGNLVQLRLSGDFVLASSTPLKPVTSESTDDVTLPDIDPIDPLITLMPENIYRTENVYPIKPTVKKSHPHTLFTFFDREEVRNLYEEEVTDQQIFGRSLMKTFTAAASYARQRYGNDVGTLPSPVTLQCVQTDGQFFHLGVLQLNTLDLEKGATKNVWYQTPMQYLYDSCSYQVGRPVLAGFNGDIIKQLYGFYNNV</sequence>
<evidence type="ECO:0000256" key="2">
    <source>
        <dbReference type="ARBA" id="ARBA00022946"/>
    </source>
</evidence>
<evidence type="ECO:0000256" key="5">
    <source>
        <dbReference type="ARBA" id="ARBA00023274"/>
    </source>
</evidence>
<dbReference type="PANTHER" id="PTHR15889:SF2">
    <property type="entry name" value="LARGE RIBOSOMAL SUBUNIT PROTEIN ML37"/>
    <property type="match status" value="1"/>
</dbReference>
<evidence type="ECO:0000256" key="6">
    <source>
        <dbReference type="ARBA" id="ARBA00037985"/>
    </source>
</evidence>
<reference evidence="9" key="1">
    <citation type="submission" date="2022-01" db="EMBL/GenBank/DDBJ databases">
        <authorList>
            <person name="King R."/>
        </authorList>
    </citation>
    <scope>NUCLEOTIDE SEQUENCE</scope>
</reference>
<name>A0A9P0GVF7_PHACE</name>
<accession>A0A9P0GVF7</accession>
<evidence type="ECO:0000256" key="8">
    <source>
        <dbReference type="ARBA" id="ARBA00041617"/>
    </source>
</evidence>
<dbReference type="GO" id="GO:0005739">
    <property type="term" value="C:mitochondrion"/>
    <property type="evidence" value="ECO:0007669"/>
    <property type="project" value="UniProtKB-SubCell"/>
</dbReference>
<evidence type="ECO:0000256" key="1">
    <source>
        <dbReference type="ARBA" id="ARBA00004173"/>
    </source>
</evidence>
<comment type="similarity">
    <text evidence="6">Belongs to the mitochondrion-specific ribosomal protein mL37 family.</text>
</comment>
<dbReference type="GO" id="GO:0003735">
    <property type="term" value="F:structural constituent of ribosome"/>
    <property type="evidence" value="ECO:0007669"/>
    <property type="project" value="InterPro"/>
</dbReference>
<keyword evidence="10" id="KW-1185">Reference proteome</keyword>
<keyword evidence="5" id="KW-0687">Ribonucleoprotein</keyword>
<dbReference type="InterPro" id="IPR010793">
    <property type="entry name" value="Ribosomal_mL37/mL65"/>
</dbReference>
<dbReference type="GO" id="GO:1990904">
    <property type="term" value="C:ribonucleoprotein complex"/>
    <property type="evidence" value="ECO:0007669"/>
    <property type="project" value="UniProtKB-KW"/>
</dbReference>
<reference evidence="9" key="2">
    <citation type="submission" date="2022-10" db="EMBL/GenBank/DDBJ databases">
        <authorList>
            <consortium name="ENA_rothamsted_submissions"/>
            <consortium name="culmorum"/>
            <person name="King R."/>
        </authorList>
    </citation>
    <scope>NUCLEOTIDE SEQUENCE</scope>
</reference>
<dbReference type="GO" id="GO:0005840">
    <property type="term" value="C:ribosome"/>
    <property type="evidence" value="ECO:0007669"/>
    <property type="project" value="UniProtKB-KW"/>
</dbReference>
<keyword evidence="2" id="KW-0809">Transit peptide</keyword>
<dbReference type="EMBL" id="OU896710">
    <property type="protein sequence ID" value="CAH1162951.1"/>
    <property type="molecule type" value="Genomic_DNA"/>
</dbReference>